<dbReference type="EMBL" id="CAFBMK010000223">
    <property type="protein sequence ID" value="CAB4938732.1"/>
    <property type="molecule type" value="Genomic_DNA"/>
</dbReference>
<organism evidence="1">
    <name type="scientific">freshwater metagenome</name>
    <dbReference type="NCBI Taxonomy" id="449393"/>
    <lineage>
        <taxon>unclassified sequences</taxon>
        <taxon>metagenomes</taxon>
        <taxon>ecological metagenomes</taxon>
    </lineage>
</organism>
<accession>A0A6J7J8K5</accession>
<gene>
    <name evidence="1" type="ORF">UFOPK3564_02810</name>
</gene>
<name>A0A6J7J8K5_9ZZZZ</name>
<reference evidence="1" key="1">
    <citation type="submission" date="2020-05" db="EMBL/GenBank/DDBJ databases">
        <authorList>
            <person name="Chiriac C."/>
            <person name="Salcher M."/>
            <person name="Ghai R."/>
            <person name="Kavagutti S V."/>
        </authorList>
    </citation>
    <scope>NUCLEOTIDE SEQUENCE</scope>
</reference>
<evidence type="ECO:0000313" key="1">
    <source>
        <dbReference type="EMBL" id="CAB4938732.1"/>
    </source>
</evidence>
<sequence>MVSAPVRVAQVSVCLGIWGVLVDARPMSTQQDVVRRPWEMQSGGPRKGLARRAELLAWMLEAPENQGVSAKEIAQRCPVYVNVAPNPYVRVLKDLNNMAEIECTIVGSRNRPVQWSVTALGAQQLR</sequence>
<protein>
    <submittedName>
        <fullName evidence="1">Unannotated protein</fullName>
    </submittedName>
</protein>
<proteinExistence type="predicted"/>
<dbReference type="AlphaFoldDB" id="A0A6J7J8K5"/>